<dbReference type="OrthoDB" id="426718at2759"/>
<dbReference type="Proteomes" id="UP000241890">
    <property type="component" value="Unassembled WGS sequence"/>
</dbReference>
<dbReference type="Gene3D" id="3.40.630.150">
    <property type="entry name" value="Malonyl-CoA decarboxylase, catalytic domain"/>
    <property type="match status" value="1"/>
</dbReference>
<dbReference type="GO" id="GO:0006085">
    <property type="term" value="P:acetyl-CoA biosynthetic process"/>
    <property type="evidence" value="ECO:0007669"/>
    <property type="project" value="TreeGrafter"/>
</dbReference>
<evidence type="ECO:0000256" key="1">
    <source>
        <dbReference type="SAM" id="MobiDB-lite"/>
    </source>
</evidence>
<accession>A0A2R5G856</accession>
<dbReference type="AlphaFoldDB" id="A0A2R5G856"/>
<dbReference type="GO" id="GO:0006633">
    <property type="term" value="P:fatty acid biosynthetic process"/>
    <property type="evidence" value="ECO:0007669"/>
    <property type="project" value="InterPro"/>
</dbReference>
<dbReference type="GO" id="GO:2001294">
    <property type="term" value="P:malonyl-CoA catabolic process"/>
    <property type="evidence" value="ECO:0007669"/>
    <property type="project" value="TreeGrafter"/>
</dbReference>
<organism evidence="3 4">
    <name type="scientific">Hondaea fermentalgiana</name>
    <dbReference type="NCBI Taxonomy" id="2315210"/>
    <lineage>
        <taxon>Eukaryota</taxon>
        <taxon>Sar</taxon>
        <taxon>Stramenopiles</taxon>
        <taxon>Bigyra</taxon>
        <taxon>Labyrinthulomycetes</taxon>
        <taxon>Thraustochytrida</taxon>
        <taxon>Thraustochytriidae</taxon>
        <taxon>Hondaea</taxon>
    </lineage>
</organism>
<dbReference type="PROSITE" id="PS50053">
    <property type="entry name" value="UBIQUITIN_2"/>
    <property type="match status" value="1"/>
</dbReference>
<comment type="caution">
    <text evidence="3">The sequence shown here is derived from an EMBL/GenBank/DDBJ whole genome shotgun (WGS) entry which is preliminary data.</text>
</comment>
<feature type="compositionally biased region" description="Low complexity" evidence="1">
    <location>
        <begin position="508"/>
        <end position="519"/>
    </location>
</feature>
<keyword evidence="4" id="KW-1185">Reference proteome</keyword>
<proteinExistence type="predicted"/>
<feature type="domain" description="Ubiquitin-like" evidence="2">
    <location>
        <begin position="647"/>
        <end position="720"/>
    </location>
</feature>
<evidence type="ECO:0000259" key="2">
    <source>
        <dbReference type="PROSITE" id="PS50053"/>
    </source>
</evidence>
<evidence type="ECO:0000313" key="3">
    <source>
        <dbReference type="EMBL" id="GBG27170.1"/>
    </source>
</evidence>
<name>A0A2R5G856_9STRA</name>
<dbReference type="PANTHER" id="PTHR28641">
    <property type="match status" value="1"/>
</dbReference>
<sequence>MKVLFPLATIEAPGHPIAEIPKTALPSFSPAKGRSSRQEDRAAEDRPWIDVMRKYLGDEDYNHLGQALETPEQPHLDKDLTKVYELVRLIGLRHIDVQNPVACDHSRESLTQLLAKVLRALSPKDCMDLAVEMRAGLFGALYQDTFRRILNYDREGIKTLVDFRGKALSHINLPQVERSIREDAKQVLKKVRIELVPHFGRACTTMRPILPDSSLQTLEHMLTAERVHPLESIEELQERLNPRNRLCFGTFHAFEPEKPVIFVHVGLTKGVASKMSHVVDNPVDGGDADTAIFFTISSAFAGLSGVDLGPNLLHDVLETLQRDLPHIRRFSTLSPMVGFVTSFLNDLPAERFEEAFSEDAKNVLSSEHASTFMSEHARSALPVAPSTKDLAMAVLTSAAYGEDEKMMATFKDPLMAFAYEYVHSKSGNNRRQLDSVGNFHLRNGAAIYSINWAADLHPRALRRSASIMVNYLYETSELWRRGLRFRISQAGLLHIRSDAPGTHHAENQQQSLGRQVSQQREAEGTWTQRHKDRGATKHGHAFRRTMSAPRRAGGEGASIEPFFAMASGARKRKFEPSDVQVFEVESLRRNLCSSPALLRKDDYMGRTTAASRNENEKEFAQGLVRRRCDELARESLGTIEKRRRPQPRIYLRTLAGRIVTLEFTGATQFVRMNQVLEQAEEVLGMPREQFRLMYKNNIVSDINHSSAEIPLGEVLHMVLQVGQ</sequence>
<dbReference type="InParanoid" id="A0A2R5G856"/>
<dbReference type="InterPro" id="IPR042303">
    <property type="entry name" value="Malonyl_CoA_deC_C_sf"/>
</dbReference>
<dbReference type="GO" id="GO:0005782">
    <property type="term" value="C:peroxisomal matrix"/>
    <property type="evidence" value="ECO:0007669"/>
    <property type="project" value="TreeGrafter"/>
</dbReference>
<feature type="compositionally biased region" description="Basic residues" evidence="1">
    <location>
        <begin position="528"/>
        <end position="543"/>
    </location>
</feature>
<dbReference type="PANTHER" id="PTHR28641:SF1">
    <property type="entry name" value="MALONYL-COA DECARBOXYLASE, MITOCHONDRIAL"/>
    <property type="match status" value="1"/>
</dbReference>
<dbReference type="GO" id="GO:0050080">
    <property type="term" value="F:malonyl-CoA decarboxylase activity"/>
    <property type="evidence" value="ECO:0007669"/>
    <property type="project" value="InterPro"/>
</dbReference>
<protein>
    <submittedName>
        <fullName evidence="3">Malonyl-CoA decarboxylase, mitochondrial</fullName>
    </submittedName>
</protein>
<dbReference type="Pfam" id="PF05292">
    <property type="entry name" value="MCD"/>
    <property type="match status" value="1"/>
</dbReference>
<reference evidence="3 4" key="1">
    <citation type="submission" date="2017-12" db="EMBL/GenBank/DDBJ databases">
        <title>Sequencing, de novo assembly and annotation of complete genome of a new Thraustochytrid species, strain FCC1311.</title>
        <authorList>
            <person name="Sedici K."/>
            <person name="Godart F."/>
            <person name="Aiese Cigliano R."/>
            <person name="Sanseverino W."/>
            <person name="Barakat M."/>
            <person name="Ortet P."/>
            <person name="Marechal E."/>
            <person name="Cagnac O."/>
            <person name="Amato A."/>
        </authorList>
    </citation>
    <scope>NUCLEOTIDE SEQUENCE [LARGE SCALE GENOMIC DNA]</scope>
</reference>
<dbReference type="EMBL" id="BEYU01000028">
    <property type="protein sequence ID" value="GBG27170.1"/>
    <property type="molecule type" value="Genomic_DNA"/>
</dbReference>
<dbReference type="GO" id="GO:0005759">
    <property type="term" value="C:mitochondrial matrix"/>
    <property type="evidence" value="ECO:0007669"/>
    <property type="project" value="TreeGrafter"/>
</dbReference>
<feature type="region of interest" description="Disordered" evidence="1">
    <location>
        <begin position="21"/>
        <end position="43"/>
    </location>
</feature>
<dbReference type="InterPro" id="IPR000626">
    <property type="entry name" value="Ubiquitin-like_dom"/>
</dbReference>
<feature type="region of interest" description="Disordered" evidence="1">
    <location>
        <begin position="498"/>
        <end position="555"/>
    </location>
</feature>
<dbReference type="InterPro" id="IPR038917">
    <property type="entry name" value="Malonyl_CoA_deC"/>
</dbReference>
<gene>
    <name evidence="3" type="ORF">FCC1311_033932</name>
</gene>
<evidence type="ECO:0000313" key="4">
    <source>
        <dbReference type="Proteomes" id="UP000241890"/>
    </source>
</evidence>
<dbReference type="InterPro" id="IPR007956">
    <property type="entry name" value="Malonyl_CoA_deC_C"/>
</dbReference>